<sequence length="228" mass="25530">MTTVAFIPARGGSKGVPGKNVKLIAGKPLLAWSIEQAKGASLIDKIVVSTDCPEIAACARQYGAEVPYMRPADISGDTATTESAMLHYCEWLSARGEKFDNFLLVQATSPIRAAGRFDDAIRFFEAEHFNSLLTVTPSHRFFWKNPSAPEASYDFMKRPRRQDIPESDRRYMETGSFYITRWDDLVSTRNRLCGKVGMYITPEEESYEIDSLVDFNVCESIMSALEGN</sequence>
<dbReference type="Gene3D" id="3.90.550.10">
    <property type="entry name" value="Spore Coat Polysaccharide Biosynthesis Protein SpsA, Chain A"/>
    <property type="match status" value="1"/>
</dbReference>
<keyword evidence="1" id="KW-0808">Transferase</keyword>
<dbReference type="EMBL" id="CP074676">
    <property type="protein sequence ID" value="QVL17620.1"/>
    <property type="molecule type" value="Genomic_DNA"/>
</dbReference>
<gene>
    <name evidence="1" type="ORF">KH389_19815</name>
</gene>
<evidence type="ECO:0000313" key="1">
    <source>
        <dbReference type="EMBL" id="QVL17620.1"/>
    </source>
</evidence>
<dbReference type="InterPro" id="IPR029044">
    <property type="entry name" value="Nucleotide-diphossugar_trans"/>
</dbReference>
<dbReference type="InterPro" id="IPR003329">
    <property type="entry name" value="Cytidylyl_trans"/>
</dbReference>
<dbReference type="SUPFAM" id="SSF53448">
    <property type="entry name" value="Nucleotide-diphospho-sugar transferases"/>
    <property type="match status" value="1"/>
</dbReference>
<proteinExistence type="predicted"/>
<reference evidence="1 2" key="1">
    <citation type="journal article" date="2016" name="J. Hazard. Mater.">
        <title>A newly isolated Pseudomonas putida S-1 strain for batch-mode-propanethiol degradation and continuous treatment of propanethiol-containing waste gas.</title>
        <authorList>
            <person name="Chen D.Z."/>
            <person name="Sun Y.M."/>
            <person name="Han L.M."/>
            <person name="Chen J."/>
            <person name="Ye J.X."/>
            <person name="Chen J.M."/>
        </authorList>
    </citation>
    <scope>NUCLEOTIDE SEQUENCE [LARGE SCALE GENOMIC DNA]</scope>
    <source>
        <strain evidence="1 2">S-1</strain>
    </source>
</reference>
<protein>
    <submittedName>
        <fullName evidence="1">Acylneuraminate cytidylyltransferase family protein</fullName>
    </submittedName>
</protein>
<dbReference type="InterPro" id="IPR050793">
    <property type="entry name" value="CMP-NeuNAc_synthase"/>
</dbReference>
<dbReference type="PANTHER" id="PTHR21485:SF3">
    <property type="entry name" value="N-ACYLNEURAMINATE CYTIDYLYLTRANSFERASE"/>
    <property type="match status" value="1"/>
</dbReference>
<dbReference type="GeneID" id="87482523"/>
<dbReference type="Proteomes" id="UP000678154">
    <property type="component" value="Chromosome"/>
</dbReference>
<keyword evidence="1" id="KW-0548">Nucleotidyltransferase</keyword>
<keyword evidence="2" id="KW-1185">Reference proteome</keyword>
<dbReference type="Pfam" id="PF02348">
    <property type="entry name" value="CTP_transf_3"/>
    <property type="match status" value="1"/>
</dbReference>
<evidence type="ECO:0000313" key="2">
    <source>
        <dbReference type="Proteomes" id="UP000678154"/>
    </source>
</evidence>
<name>A0ABX8DQN8_9PSED</name>
<dbReference type="CDD" id="cd02513">
    <property type="entry name" value="CMP-NeuAc_Synthase"/>
    <property type="match status" value="1"/>
</dbReference>
<dbReference type="PANTHER" id="PTHR21485">
    <property type="entry name" value="HAD SUPERFAMILY MEMBERS CMAS AND KDSC"/>
    <property type="match status" value="1"/>
</dbReference>
<organism evidence="1 2">
    <name type="scientific">Pseudomonas qingdaonensis</name>
    <dbReference type="NCBI Taxonomy" id="2056231"/>
    <lineage>
        <taxon>Bacteria</taxon>
        <taxon>Pseudomonadati</taxon>
        <taxon>Pseudomonadota</taxon>
        <taxon>Gammaproteobacteria</taxon>
        <taxon>Pseudomonadales</taxon>
        <taxon>Pseudomonadaceae</taxon>
        <taxon>Pseudomonas</taxon>
    </lineage>
</organism>
<accession>A0ABX8DQN8</accession>
<dbReference type="RefSeq" id="WP_058541040.1">
    <property type="nucleotide sequence ID" value="NZ_CP074676.1"/>
</dbReference>
<dbReference type="GO" id="GO:0016779">
    <property type="term" value="F:nucleotidyltransferase activity"/>
    <property type="evidence" value="ECO:0007669"/>
    <property type="project" value="UniProtKB-KW"/>
</dbReference>